<dbReference type="Pfam" id="PF14555">
    <property type="entry name" value="UBA_4"/>
    <property type="match status" value="1"/>
</dbReference>
<dbReference type="InterPro" id="IPR001012">
    <property type="entry name" value="UBX_dom"/>
</dbReference>
<evidence type="ECO:0000313" key="3">
    <source>
        <dbReference type="EMBL" id="GCE97885.1"/>
    </source>
</evidence>
<dbReference type="GO" id="GO:0005783">
    <property type="term" value="C:endoplasmic reticulum"/>
    <property type="evidence" value="ECO:0007669"/>
    <property type="project" value="TreeGrafter"/>
</dbReference>
<dbReference type="AlphaFoldDB" id="A0A4C2E1A8"/>
<protein>
    <recommendedName>
        <fullName evidence="2">UBX domain-containing protein</fullName>
    </recommendedName>
</protein>
<dbReference type="Proteomes" id="UP000301737">
    <property type="component" value="Unassembled WGS sequence"/>
</dbReference>
<sequence length="606" mass="69741">MPVISHNQQQFHLSHEEEEKLNHFQAITAFPGDDLPSVIKLLERDGWGLEMALSHYFDGDWKELIKPVEAPRIPDRPPTPTPVGSPTIQRNAMSRGPFVAADSNLVPALRNVKPLPVDYKERYRSIGLNKRNTGIWQLDQQESPFIVILMFLPKLLWRLGISIGSFIWGIITFGFRSHIQEGPRVFNLPGAPKDEPLPLSKTLPQMISDESVMERLSNLICKDMTFNDALKQCEEEFKYLLLIFVGDTNPVEGEIADVNSQRLLNQILTNDTVLRFLEEHQDEIIIYARHVAELEPWLVAKELKIKYTPECLLVGNVLNSNGGLNGVTKLSVLSKLRVSSPKKFYHSLKMVYDRFNPELIVSRTEKDELKLAREIKQLQDSAYEESLRRDHLKKEQRELAQEEEKAKRGRELEVAKDKKVQSTLNQLAWLKACHSRLITEEVSAAKSEKRATLQFRTSNGARLVLKFPGETSLYDLYVKIGCHLYLNYYRNDLQDWSKQILRRIQELSQNEEFLCFKDNWTGCRSDQVPQLIEQELFNLGDGNLQLGNPKMDFELISPFPRKKIDPNAAAFLRDVPELWPNGSMLVEEIFDDDADTDTDEEESQRS</sequence>
<dbReference type="Gene3D" id="1.10.8.10">
    <property type="entry name" value="DNA helicase RuvA subunit, C-terminal domain"/>
    <property type="match status" value="1"/>
</dbReference>
<accession>A0A4C2E1A8</accession>
<dbReference type="OrthoDB" id="1026733at2759"/>
<dbReference type="GO" id="GO:0043130">
    <property type="term" value="F:ubiquitin binding"/>
    <property type="evidence" value="ECO:0007669"/>
    <property type="project" value="TreeGrafter"/>
</dbReference>
<reference evidence="3 4" key="1">
    <citation type="submission" date="2019-01" db="EMBL/GenBank/DDBJ databases">
        <title>Draft Genome Sequencing of Zygosaccharomyces mellis Ca-7.</title>
        <authorList>
            <person name="Shiwa Y."/>
            <person name="Kanesaki Y."/>
            <person name="Ishige T."/>
            <person name="Mura K."/>
            <person name="Hori T."/>
            <person name="Tamura T."/>
        </authorList>
    </citation>
    <scope>NUCLEOTIDE SEQUENCE [LARGE SCALE GENOMIC DNA]</scope>
    <source>
        <strain evidence="3 4">Ca-7</strain>
    </source>
</reference>
<proteinExistence type="predicted"/>
<feature type="domain" description="UBX" evidence="2">
    <location>
        <begin position="443"/>
        <end position="588"/>
    </location>
</feature>
<comment type="caution">
    <text evidence="3">The sequence shown here is derived from an EMBL/GenBank/DDBJ whole genome shotgun (WGS) entry which is preliminary data.</text>
</comment>
<keyword evidence="1" id="KW-0175">Coiled coil</keyword>
<dbReference type="PANTHER" id="PTHR23322">
    <property type="entry name" value="FAS-ASSOCIATED PROTEIN"/>
    <property type="match status" value="1"/>
</dbReference>
<dbReference type="PANTHER" id="PTHR23322:SF1">
    <property type="entry name" value="FAS-ASSOCIATED FACTOR 2"/>
    <property type="match status" value="1"/>
</dbReference>
<feature type="coiled-coil region" evidence="1">
    <location>
        <begin position="361"/>
        <end position="412"/>
    </location>
</feature>
<dbReference type="SUPFAM" id="SSF54236">
    <property type="entry name" value="Ubiquitin-like"/>
    <property type="match status" value="1"/>
</dbReference>
<dbReference type="InterPro" id="IPR029071">
    <property type="entry name" value="Ubiquitin-like_domsf"/>
</dbReference>
<evidence type="ECO:0000259" key="2">
    <source>
        <dbReference type="SMART" id="SM00166"/>
    </source>
</evidence>
<dbReference type="EMBL" id="BIMX01000003">
    <property type="protein sequence ID" value="GCE97885.1"/>
    <property type="molecule type" value="Genomic_DNA"/>
</dbReference>
<evidence type="ECO:0000256" key="1">
    <source>
        <dbReference type="SAM" id="Coils"/>
    </source>
</evidence>
<gene>
    <name evidence="3" type="ORF">ZYGM_003540</name>
</gene>
<dbReference type="GO" id="GO:0036503">
    <property type="term" value="P:ERAD pathway"/>
    <property type="evidence" value="ECO:0007669"/>
    <property type="project" value="TreeGrafter"/>
</dbReference>
<dbReference type="InterPro" id="IPR050730">
    <property type="entry name" value="UBX_domain-protein"/>
</dbReference>
<keyword evidence="4" id="KW-1185">Reference proteome</keyword>
<name>A0A4C2E1A8_9SACH</name>
<organism evidence="3 4">
    <name type="scientific">Zygosaccharomyces mellis</name>
    <dbReference type="NCBI Taxonomy" id="42258"/>
    <lineage>
        <taxon>Eukaryota</taxon>
        <taxon>Fungi</taxon>
        <taxon>Dikarya</taxon>
        <taxon>Ascomycota</taxon>
        <taxon>Saccharomycotina</taxon>
        <taxon>Saccharomycetes</taxon>
        <taxon>Saccharomycetales</taxon>
        <taxon>Saccharomycetaceae</taxon>
        <taxon>Zygosaccharomyces</taxon>
    </lineage>
</organism>
<evidence type="ECO:0000313" key="4">
    <source>
        <dbReference type="Proteomes" id="UP000301737"/>
    </source>
</evidence>
<dbReference type="SMART" id="SM00166">
    <property type="entry name" value="UBX"/>
    <property type="match status" value="1"/>
</dbReference>